<gene>
    <name evidence="1" type="ORF">J2851_000808</name>
</gene>
<proteinExistence type="predicted"/>
<comment type="caution">
    <text evidence="1">The sequence shown here is derived from an EMBL/GenBank/DDBJ whole genome shotgun (WGS) entry which is preliminary data.</text>
</comment>
<accession>A0ABS4SEQ4</accession>
<evidence type="ECO:0000313" key="2">
    <source>
        <dbReference type="Proteomes" id="UP000781958"/>
    </source>
</evidence>
<dbReference type="RefSeq" id="WP_209764316.1">
    <property type="nucleotide sequence ID" value="NZ_JAGINP010000002.1"/>
</dbReference>
<reference evidence="1 2" key="1">
    <citation type="submission" date="2021-03" db="EMBL/GenBank/DDBJ databases">
        <title>Genomic Encyclopedia of Type Strains, Phase III (KMG-III): the genomes of soil and plant-associated and newly described type strains.</title>
        <authorList>
            <person name="Whitman W."/>
        </authorList>
    </citation>
    <scope>NUCLEOTIDE SEQUENCE [LARGE SCALE GENOMIC DNA]</scope>
    <source>
        <strain evidence="1 2">IMMIB AFH-6</strain>
    </source>
</reference>
<name>A0ABS4SEQ4_9PROT</name>
<evidence type="ECO:0000313" key="1">
    <source>
        <dbReference type="EMBL" id="MBP2291066.1"/>
    </source>
</evidence>
<sequence>MQEFDRTTLEAVPASDAKWGRDADGVSARTGRIANVWAHRRNSESLARLEADGLVVAELVGGVQHWRRTPRGDAASPVNR</sequence>
<keyword evidence="2" id="KW-1185">Reference proteome</keyword>
<dbReference type="EMBL" id="JAGINP010000002">
    <property type="protein sequence ID" value="MBP2291066.1"/>
    <property type="molecule type" value="Genomic_DNA"/>
</dbReference>
<protein>
    <submittedName>
        <fullName evidence="1">Uncharacterized protein</fullName>
    </submittedName>
</protein>
<organism evidence="1 2">
    <name type="scientific">Azospirillum rugosum</name>
    <dbReference type="NCBI Taxonomy" id="416170"/>
    <lineage>
        <taxon>Bacteria</taxon>
        <taxon>Pseudomonadati</taxon>
        <taxon>Pseudomonadota</taxon>
        <taxon>Alphaproteobacteria</taxon>
        <taxon>Rhodospirillales</taxon>
        <taxon>Azospirillaceae</taxon>
        <taxon>Azospirillum</taxon>
    </lineage>
</organism>
<dbReference type="Proteomes" id="UP000781958">
    <property type="component" value="Unassembled WGS sequence"/>
</dbReference>